<sequence>MPRLALLVFFALVASASCQHVITCYMCQIGLQNMVTSMKANDEAMQNLGDSFSDGCDEIPQEQQRLGCRKLFSEHFNDVFDQFSTDPTTNPLAMCKNMKFC</sequence>
<dbReference type="PROSITE" id="PS50015">
    <property type="entry name" value="SAP_B"/>
    <property type="match status" value="1"/>
</dbReference>
<feature type="signal peptide" evidence="2">
    <location>
        <begin position="1"/>
        <end position="18"/>
    </location>
</feature>
<keyword evidence="2" id="KW-0732">Signal</keyword>
<evidence type="ECO:0000256" key="2">
    <source>
        <dbReference type="SAM" id="SignalP"/>
    </source>
</evidence>
<dbReference type="SUPFAM" id="SSF47862">
    <property type="entry name" value="Saposin"/>
    <property type="match status" value="1"/>
</dbReference>
<organism evidence="4 5">
    <name type="scientific">Steinernema glaseri</name>
    <dbReference type="NCBI Taxonomy" id="37863"/>
    <lineage>
        <taxon>Eukaryota</taxon>
        <taxon>Metazoa</taxon>
        <taxon>Ecdysozoa</taxon>
        <taxon>Nematoda</taxon>
        <taxon>Chromadorea</taxon>
        <taxon>Rhabditida</taxon>
        <taxon>Tylenchina</taxon>
        <taxon>Panagrolaimomorpha</taxon>
        <taxon>Strongyloidoidea</taxon>
        <taxon>Steinernematidae</taxon>
        <taxon>Steinernema</taxon>
    </lineage>
</organism>
<dbReference type="InterPro" id="IPR011001">
    <property type="entry name" value="Saposin-like"/>
</dbReference>
<evidence type="ECO:0000259" key="3">
    <source>
        <dbReference type="PROSITE" id="PS50015"/>
    </source>
</evidence>
<keyword evidence="4" id="KW-1185">Reference proteome</keyword>
<proteinExistence type="predicted"/>
<reference evidence="5" key="1">
    <citation type="submission" date="2016-11" db="UniProtKB">
        <authorList>
            <consortium name="WormBaseParasite"/>
        </authorList>
    </citation>
    <scope>IDENTIFICATION</scope>
</reference>
<dbReference type="WBParaSite" id="L893_g13828.t1">
    <property type="protein sequence ID" value="L893_g13828.t1"/>
    <property type="gene ID" value="L893_g13828"/>
</dbReference>
<evidence type="ECO:0000256" key="1">
    <source>
        <dbReference type="ARBA" id="ARBA00023157"/>
    </source>
</evidence>
<evidence type="ECO:0000313" key="5">
    <source>
        <dbReference type="WBParaSite" id="L893_g13828.t1"/>
    </source>
</evidence>
<accession>A0A1I7Y8V8</accession>
<feature type="chain" id="PRO_5009311847" evidence="2">
    <location>
        <begin position="19"/>
        <end position="101"/>
    </location>
</feature>
<dbReference type="PROSITE" id="PS51257">
    <property type="entry name" value="PROKAR_LIPOPROTEIN"/>
    <property type="match status" value="1"/>
</dbReference>
<protein>
    <submittedName>
        <fullName evidence="5">Saposin B-type domain-containing protein</fullName>
    </submittedName>
</protein>
<dbReference type="InterPro" id="IPR008139">
    <property type="entry name" value="SaposinB_dom"/>
</dbReference>
<keyword evidence="1" id="KW-1015">Disulfide bond</keyword>
<name>A0A1I7Y8V8_9BILA</name>
<feature type="domain" description="Saposin B-type" evidence="3">
    <location>
        <begin position="20"/>
        <end position="101"/>
    </location>
</feature>
<dbReference type="Proteomes" id="UP000095287">
    <property type="component" value="Unplaced"/>
</dbReference>
<dbReference type="Gene3D" id="1.10.225.10">
    <property type="entry name" value="Saposin-like"/>
    <property type="match status" value="1"/>
</dbReference>
<dbReference type="AlphaFoldDB" id="A0A1I7Y8V8"/>
<evidence type="ECO:0000313" key="4">
    <source>
        <dbReference type="Proteomes" id="UP000095287"/>
    </source>
</evidence>